<dbReference type="RefSeq" id="WP_055277049.1">
    <property type="nucleotide sequence ID" value="NZ_CP071250.1"/>
</dbReference>
<evidence type="ECO:0000313" key="2">
    <source>
        <dbReference type="Proteomes" id="UP001058072"/>
    </source>
</evidence>
<proteinExistence type="predicted"/>
<reference evidence="1" key="1">
    <citation type="submission" date="2021-03" db="EMBL/GenBank/DDBJ databases">
        <title>Comparative Genomics and Metabolomics in the genus Turicibacter.</title>
        <authorList>
            <person name="Maki J."/>
            <person name="Looft T."/>
        </authorList>
    </citation>
    <scope>NUCLEOTIDE SEQUENCE</scope>
    <source>
        <strain evidence="1">ISU324</strain>
    </source>
</reference>
<evidence type="ECO:0000313" key="1">
    <source>
        <dbReference type="EMBL" id="UUF09427.1"/>
    </source>
</evidence>
<sequence>MVKLLQSIQHTISYNQHPTEAKNEPQSNWTTRYRVDINLVLLVPPQTKEFEKNYKEQYHQFKKAIKEYEKLHKIDSKEPLI</sequence>
<gene>
    <name evidence="1" type="ORF">J0J70_05610</name>
</gene>
<dbReference type="Proteomes" id="UP001058072">
    <property type="component" value="Chromosome"/>
</dbReference>
<dbReference type="AlphaFoldDB" id="A0A9Q9CSY3"/>
<organism evidence="1 2">
    <name type="scientific">Turicibacter bilis</name>
    <dbReference type="NCBI Taxonomy" id="2735723"/>
    <lineage>
        <taxon>Bacteria</taxon>
        <taxon>Bacillati</taxon>
        <taxon>Bacillota</taxon>
        <taxon>Erysipelotrichia</taxon>
        <taxon>Erysipelotrichales</taxon>
        <taxon>Turicibacteraceae</taxon>
        <taxon>Turicibacter</taxon>
    </lineage>
</organism>
<dbReference type="EMBL" id="CP071250">
    <property type="protein sequence ID" value="UUF09427.1"/>
    <property type="molecule type" value="Genomic_DNA"/>
</dbReference>
<name>A0A9Q9CSY3_9FIRM</name>
<protein>
    <submittedName>
        <fullName evidence="1">Uncharacterized protein</fullName>
    </submittedName>
</protein>
<accession>A0A9Q9CSY3</accession>